<dbReference type="RefSeq" id="WP_346336435.1">
    <property type="nucleotide sequence ID" value="NZ_JBBYXI010000002.1"/>
</dbReference>
<organism evidence="1 2">
    <name type="scientific">Hohaiivirga grylli</name>
    <dbReference type="NCBI Taxonomy" id="3133970"/>
    <lineage>
        <taxon>Bacteria</taxon>
        <taxon>Pseudomonadati</taxon>
        <taxon>Pseudomonadota</taxon>
        <taxon>Alphaproteobacteria</taxon>
        <taxon>Hyphomicrobiales</taxon>
        <taxon>Methylobacteriaceae</taxon>
        <taxon>Hohaiivirga</taxon>
    </lineage>
</organism>
<accession>A0ABV0BHG5</accession>
<evidence type="ECO:0000313" key="2">
    <source>
        <dbReference type="Proteomes" id="UP001418637"/>
    </source>
</evidence>
<evidence type="ECO:0000313" key="1">
    <source>
        <dbReference type="EMBL" id="MEN3930424.1"/>
    </source>
</evidence>
<gene>
    <name evidence="1" type="ORF">WJT86_05015</name>
</gene>
<keyword evidence="2" id="KW-1185">Reference proteome</keyword>
<proteinExistence type="predicted"/>
<sequence>MTWNRTHKVEATIIPFPVDRAKEKKAELSKADKLGQILFFTGVRYERWDESYYDHQDDDHMPPRRGGSRS</sequence>
<protein>
    <submittedName>
        <fullName evidence="1">Uncharacterized protein</fullName>
    </submittedName>
</protein>
<dbReference type="Proteomes" id="UP001418637">
    <property type="component" value="Unassembled WGS sequence"/>
</dbReference>
<reference evidence="1 2" key="1">
    <citation type="submission" date="2024-04" db="EMBL/GenBank/DDBJ databases">
        <title>A novel species isolated from cricket.</title>
        <authorList>
            <person name="Wang H.-C."/>
        </authorList>
    </citation>
    <scope>NUCLEOTIDE SEQUENCE [LARGE SCALE GENOMIC DNA]</scope>
    <source>
        <strain evidence="1 2">WL0021</strain>
    </source>
</reference>
<name>A0ABV0BHG5_9HYPH</name>
<dbReference type="EMBL" id="JBBYXI010000002">
    <property type="protein sequence ID" value="MEN3930424.1"/>
    <property type="molecule type" value="Genomic_DNA"/>
</dbReference>
<comment type="caution">
    <text evidence="1">The sequence shown here is derived from an EMBL/GenBank/DDBJ whole genome shotgun (WGS) entry which is preliminary data.</text>
</comment>